<evidence type="ECO:0000313" key="3">
    <source>
        <dbReference type="Proteomes" id="UP000492821"/>
    </source>
</evidence>
<dbReference type="WBParaSite" id="Pan_g13582.t1">
    <property type="protein sequence ID" value="Pan_g13582.t1"/>
    <property type="gene ID" value="Pan_g13582"/>
</dbReference>
<dbReference type="CDD" id="cd18186">
    <property type="entry name" value="BTB_POZ_ZBTB_KLHL-like"/>
    <property type="match status" value="1"/>
</dbReference>
<feature type="compositionally biased region" description="Low complexity" evidence="1">
    <location>
        <begin position="319"/>
        <end position="333"/>
    </location>
</feature>
<evidence type="ECO:0000313" key="4">
    <source>
        <dbReference type="WBParaSite" id="Pan_g13582.t1"/>
    </source>
</evidence>
<sequence>MSVLITKRVTCNGTLTVTPEELEDETLKLCPISRCYGTVPDSDELQWCMNVYLHGKKGTFSEGWLSVTFVTGRNVNATISLHLDSTDRTHHATFKNEKSHDFNNLQLYDRFLEAANEGRATIHIKIDFDLHFLAMNHRFYESCAHVEKDLMLVVENKKIKVHRHYLALISPVFHAILSHPSMAKSKFLKVADFAVPTVHTVIQLCYGHLFTKIDVPLVIDMLRFIDKYDIKSARIELEAYLDENLTAENFTTIVKYAYTFSREPLMTICGTFYIDNQVDITKLREFVDMDPIIIASVLKTAWKTQNPEAEQVAQNPEPAQDTAAADVNAAADN</sequence>
<dbReference type="Proteomes" id="UP000492821">
    <property type="component" value="Unassembled WGS sequence"/>
</dbReference>
<dbReference type="Pfam" id="PF00651">
    <property type="entry name" value="BTB"/>
    <property type="match status" value="1"/>
</dbReference>
<dbReference type="SUPFAM" id="SSF54695">
    <property type="entry name" value="POZ domain"/>
    <property type="match status" value="1"/>
</dbReference>
<dbReference type="PANTHER" id="PTHR46672:SF8">
    <property type="entry name" value="BTB DOMAIN-CONTAINING PROTEIN"/>
    <property type="match status" value="1"/>
</dbReference>
<dbReference type="InterPro" id="IPR000210">
    <property type="entry name" value="BTB/POZ_dom"/>
</dbReference>
<feature type="region of interest" description="Disordered" evidence="1">
    <location>
        <begin position="307"/>
        <end position="333"/>
    </location>
</feature>
<keyword evidence="3" id="KW-1185">Reference proteome</keyword>
<accession>A0A7E4UWC2</accession>
<dbReference type="SMART" id="SM00225">
    <property type="entry name" value="BTB"/>
    <property type="match status" value="1"/>
</dbReference>
<evidence type="ECO:0000256" key="1">
    <source>
        <dbReference type="SAM" id="MobiDB-lite"/>
    </source>
</evidence>
<name>A0A7E4UWC2_PANRE</name>
<evidence type="ECO:0000259" key="2">
    <source>
        <dbReference type="PROSITE" id="PS50097"/>
    </source>
</evidence>
<reference evidence="4" key="2">
    <citation type="submission" date="2020-10" db="UniProtKB">
        <authorList>
            <consortium name="WormBaseParasite"/>
        </authorList>
    </citation>
    <scope>IDENTIFICATION</scope>
</reference>
<dbReference type="InterPro" id="IPR011333">
    <property type="entry name" value="SKP1/BTB/POZ_sf"/>
</dbReference>
<proteinExistence type="predicted"/>
<dbReference type="PROSITE" id="PS50097">
    <property type="entry name" value="BTB"/>
    <property type="match status" value="1"/>
</dbReference>
<dbReference type="AlphaFoldDB" id="A0A7E4UWC2"/>
<dbReference type="Gene3D" id="3.30.710.10">
    <property type="entry name" value="Potassium Channel Kv1.1, Chain A"/>
    <property type="match status" value="1"/>
</dbReference>
<dbReference type="InterPro" id="IPR044714">
    <property type="entry name" value="AtSIBP1-like"/>
</dbReference>
<organism evidence="3 4">
    <name type="scientific">Panagrellus redivivus</name>
    <name type="common">Microworm</name>
    <dbReference type="NCBI Taxonomy" id="6233"/>
    <lineage>
        <taxon>Eukaryota</taxon>
        <taxon>Metazoa</taxon>
        <taxon>Ecdysozoa</taxon>
        <taxon>Nematoda</taxon>
        <taxon>Chromadorea</taxon>
        <taxon>Rhabditida</taxon>
        <taxon>Tylenchina</taxon>
        <taxon>Panagrolaimomorpha</taxon>
        <taxon>Panagrolaimoidea</taxon>
        <taxon>Panagrolaimidae</taxon>
        <taxon>Panagrellus</taxon>
    </lineage>
</organism>
<reference evidence="3" key="1">
    <citation type="journal article" date="2013" name="Genetics">
        <title>The draft genome and transcriptome of Panagrellus redivivus are shaped by the harsh demands of a free-living lifestyle.</title>
        <authorList>
            <person name="Srinivasan J."/>
            <person name="Dillman A.R."/>
            <person name="Macchietto M.G."/>
            <person name="Heikkinen L."/>
            <person name="Lakso M."/>
            <person name="Fracchia K.M."/>
            <person name="Antoshechkin I."/>
            <person name="Mortazavi A."/>
            <person name="Wong G."/>
            <person name="Sternberg P.W."/>
        </authorList>
    </citation>
    <scope>NUCLEOTIDE SEQUENCE [LARGE SCALE GENOMIC DNA]</scope>
    <source>
        <strain evidence="3">MT8872</strain>
    </source>
</reference>
<protein>
    <submittedName>
        <fullName evidence="4">BTB domain-containing protein</fullName>
    </submittedName>
</protein>
<feature type="domain" description="BTB" evidence="2">
    <location>
        <begin position="148"/>
        <end position="206"/>
    </location>
</feature>
<dbReference type="PANTHER" id="PTHR46672">
    <property type="entry name" value="OS08G0495500 PROTEIN-RELATED"/>
    <property type="match status" value="1"/>
</dbReference>